<dbReference type="Gene3D" id="2.40.30.10">
    <property type="entry name" value="Translation factors"/>
    <property type="match status" value="2"/>
</dbReference>
<dbReference type="GO" id="GO:0003743">
    <property type="term" value="F:translation initiation factor activity"/>
    <property type="evidence" value="ECO:0007669"/>
    <property type="project" value="UniProtKB-KW"/>
</dbReference>
<keyword evidence="7" id="KW-1185">Reference proteome</keyword>
<dbReference type="InterPro" id="IPR015256">
    <property type="entry name" value="eIF2g_C"/>
</dbReference>
<dbReference type="Pfam" id="PF09173">
    <property type="entry name" value="eIF2_C"/>
    <property type="match status" value="1"/>
</dbReference>
<feature type="domain" description="Initiation factor eIF2 gamma C-terminal" evidence="5">
    <location>
        <begin position="206"/>
        <end position="237"/>
    </location>
</feature>
<keyword evidence="4" id="KW-0342">GTP-binding</keyword>
<dbReference type="SUPFAM" id="SSF50465">
    <property type="entry name" value="EF-Tu/eEF-1alpha/eIF2-gamma C-terminal domain"/>
    <property type="match status" value="1"/>
</dbReference>
<evidence type="ECO:0000256" key="4">
    <source>
        <dbReference type="ARBA" id="ARBA00023134"/>
    </source>
</evidence>
<keyword evidence="1" id="KW-0396">Initiation factor</keyword>
<dbReference type="EMBL" id="ASPP01008160">
    <property type="protein sequence ID" value="ETO25988.1"/>
    <property type="molecule type" value="Genomic_DNA"/>
</dbReference>
<comment type="caution">
    <text evidence="6">The sequence shown here is derived from an EMBL/GenBank/DDBJ whole genome shotgun (WGS) entry which is preliminary data.</text>
</comment>
<evidence type="ECO:0000259" key="5">
    <source>
        <dbReference type="Pfam" id="PF09173"/>
    </source>
</evidence>
<dbReference type="GO" id="GO:0000049">
    <property type="term" value="F:tRNA binding"/>
    <property type="evidence" value="ECO:0007669"/>
    <property type="project" value="TreeGrafter"/>
</dbReference>
<dbReference type="GO" id="GO:0005525">
    <property type="term" value="F:GTP binding"/>
    <property type="evidence" value="ECO:0007669"/>
    <property type="project" value="UniProtKB-KW"/>
</dbReference>
<keyword evidence="2" id="KW-0547">Nucleotide-binding</keyword>
<protein>
    <recommendedName>
        <fullName evidence="5">Initiation factor eIF2 gamma C-terminal domain-containing protein</fullName>
    </recommendedName>
</protein>
<proteinExistence type="predicted"/>
<dbReference type="SUPFAM" id="SSF50447">
    <property type="entry name" value="Translation proteins"/>
    <property type="match status" value="1"/>
</dbReference>
<dbReference type="InterPro" id="IPR009000">
    <property type="entry name" value="Transl_B-barrel_sf"/>
</dbReference>
<evidence type="ECO:0000256" key="2">
    <source>
        <dbReference type="ARBA" id="ARBA00022741"/>
    </source>
</evidence>
<dbReference type="OrthoDB" id="1045173at2759"/>
<dbReference type="GO" id="GO:0005829">
    <property type="term" value="C:cytosol"/>
    <property type="evidence" value="ECO:0007669"/>
    <property type="project" value="TreeGrafter"/>
</dbReference>
<dbReference type="Proteomes" id="UP000023152">
    <property type="component" value="Unassembled WGS sequence"/>
</dbReference>
<gene>
    <name evidence="6" type="ORF">RFI_11148</name>
</gene>
<dbReference type="GO" id="GO:0001731">
    <property type="term" value="P:formation of translation preinitiation complex"/>
    <property type="evidence" value="ECO:0007669"/>
    <property type="project" value="TreeGrafter"/>
</dbReference>
<name>X6NJ99_RETFI</name>
<dbReference type="AlphaFoldDB" id="X6NJ99"/>
<reference evidence="6 7" key="1">
    <citation type="journal article" date="2013" name="Curr. Biol.">
        <title>The Genome of the Foraminiferan Reticulomyxa filosa.</title>
        <authorList>
            <person name="Glockner G."/>
            <person name="Hulsmann N."/>
            <person name="Schleicher M."/>
            <person name="Noegel A.A."/>
            <person name="Eichinger L."/>
            <person name="Gallinger C."/>
            <person name="Pawlowski J."/>
            <person name="Sierra R."/>
            <person name="Euteneuer U."/>
            <person name="Pillet L."/>
            <person name="Moustafa A."/>
            <person name="Platzer M."/>
            <person name="Groth M."/>
            <person name="Szafranski K."/>
            <person name="Schliwa M."/>
        </authorList>
    </citation>
    <scope>NUCLEOTIDE SEQUENCE [LARGE SCALE GENOMIC DNA]</scope>
</reference>
<evidence type="ECO:0000313" key="7">
    <source>
        <dbReference type="Proteomes" id="UP000023152"/>
    </source>
</evidence>
<accession>X6NJ99</accession>
<keyword evidence="3" id="KW-0648">Protein biosynthesis</keyword>
<evidence type="ECO:0000256" key="1">
    <source>
        <dbReference type="ARBA" id="ARBA00022540"/>
    </source>
</evidence>
<organism evidence="6 7">
    <name type="scientific">Reticulomyxa filosa</name>
    <dbReference type="NCBI Taxonomy" id="46433"/>
    <lineage>
        <taxon>Eukaryota</taxon>
        <taxon>Sar</taxon>
        <taxon>Rhizaria</taxon>
        <taxon>Retaria</taxon>
        <taxon>Foraminifera</taxon>
        <taxon>Monothalamids</taxon>
        <taxon>Reticulomyxidae</taxon>
        <taxon>Reticulomyxa</taxon>
    </lineage>
</organism>
<dbReference type="InterPro" id="IPR050543">
    <property type="entry name" value="eIF2G"/>
</dbReference>
<evidence type="ECO:0000313" key="6">
    <source>
        <dbReference type="EMBL" id="ETO25988.1"/>
    </source>
</evidence>
<sequence length="257" mass="28235">MCGTSSGGVVGGVILSGVLRLGQVVEIRPGLILNDDDGNFVVYPIRSHVHHIQCGVQALPEVYPGANVGVQLNIDPFLTKGDRMVGHVMIAVNLDQNENTSERRLEEDDIDEKINQKPFEKKPPVFYKCILTYVLLEGYEKAPFSKGETLRLNVGSVKVCFLSEREKKSNFYPLFLILYVYVIVTKNGTVTKPKMKITDGKGEHKVAISVELTSPICADVGSLCAITRNIKKKWVLAAGAVIQSVQSMTLQHVGSHV</sequence>
<evidence type="ECO:0000256" key="3">
    <source>
        <dbReference type="ARBA" id="ARBA00022917"/>
    </source>
</evidence>
<dbReference type="PANTHER" id="PTHR42854:SF3">
    <property type="entry name" value="EUKARYOTIC TRANSLATION INITIATION FACTOR 2 SUBUNIT 3-RELATED"/>
    <property type="match status" value="1"/>
</dbReference>
<dbReference type="PANTHER" id="PTHR42854">
    <property type="entry name" value="EUKARYOTIC TRANSLATION INITIATION FACTOR 2 SUBUNIT 3 FAMILY MEMBER"/>
    <property type="match status" value="1"/>
</dbReference>
<dbReference type="InterPro" id="IPR009001">
    <property type="entry name" value="Transl_elong_EF1A/Init_IF2_C"/>
</dbReference>